<evidence type="ECO:0000256" key="6">
    <source>
        <dbReference type="ARBA" id="ARBA00022989"/>
    </source>
</evidence>
<feature type="chain" id="PRO_5010160880" evidence="9">
    <location>
        <begin position="22"/>
        <end position="238"/>
    </location>
</feature>
<protein>
    <submittedName>
        <fullName evidence="12">Transmembrane emp24 domain-containing protein 6 isoform X2</fullName>
    </submittedName>
</protein>
<keyword evidence="4 9" id="KW-0732">Signal</keyword>
<comment type="similarity">
    <text evidence="2 8">Belongs to the EMP24/GP25L family.</text>
</comment>
<dbReference type="OrthoDB" id="10037706at2759"/>
<keyword evidence="6" id="KW-1133">Transmembrane helix</keyword>
<dbReference type="CTD" id="146456"/>
<dbReference type="InterPro" id="IPR009038">
    <property type="entry name" value="GOLD_dom"/>
</dbReference>
<evidence type="ECO:0000256" key="8">
    <source>
        <dbReference type="RuleBase" id="RU003827"/>
    </source>
</evidence>
<keyword evidence="7" id="KW-0472">Membrane</keyword>
<dbReference type="AlphaFoldDB" id="A0A1S3EWE0"/>
<evidence type="ECO:0000256" key="3">
    <source>
        <dbReference type="ARBA" id="ARBA00022692"/>
    </source>
</evidence>
<evidence type="ECO:0000256" key="9">
    <source>
        <dbReference type="SAM" id="SignalP"/>
    </source>
</evidence>
<dbReference type="GO" id="GO:0005789">
    <property type="term" value="C:endoplasmic reticulum membrane"/>
    <property type="evidence" value="ECO:0007669"/>
    <property type="project" value="UniProtKB-SubCell"/>
</dbReference>
<evidence type="ECO:0000313" key="12">
    <source>
        <dbReference type="RefSeq" id="XP_012868235.1"/>
    </source>
</evidence>
<comment type="subcellular location">
    <subcellularLocation>
        <location evidence="1">Endoplasmic reticulum membrane</location>
        <topology evidence="1">Single-pass type I membrane protein</topology>
    </subcellularLocation>
    <subcellularLocation>
        <location evidence="8">Membrane</location>
        <topology evidence="8">Single-pass type I membrane protein</topology>
    </subcellularLocation>
</comment>
<proteinExistence type="inferred from homology"/>
<keyword evidence="5" id="KW-0256">Endoplasmic reticulum</keyword>
<dbReference type="PROSITE" id="PS50866">
    <property type="entry name" value="GOLD"/>
    <property type="match status" value="1"/>
</dbReference>
<feature type="domain" description="GOLD" evidence="10">
    <location>
        <begin position="53"/>
        <end position="138"/>
    </location>
</feature>
<gene>
    <name evidence="12" type="primary">Tmed6</name>
</gene>
<keyword evidence="3 8" id="KW-0812">Transmembrane</keyword>
<evidence type="ECO:0000256" key="4">
    <source>
        <dbReference type="ARBA" id="ARBA00022729"/>
    </source>
</evidence>
<evidence type="ECO:0000256" key="2">
    <source>
        <dbReference type="ARBA" id="ARBA00007104"/>
    </source>
</evidence>
<evidence type="ECO:0000256" key="1">
    <source>
        <dbReference type="ARBA" id="ARBA00004115"/>
    </source>
</evidence>
<keyword evidence="11" id="KW-1185">Reference proteome</keyword>
<name>A0A1S3EWE0_DIPOR</name>
<reference evidence="12" key="1">
    <citation type="submission" date="2025-08" db="UniProtKB">
        <authorList>
            <consortium name="RefSeq"/>
        </authorList>
    </citation>
    <scope>IDENTIFICATION</scope>
    <source>
        <tissue evidence="12">Kidney</tissue>
    </source>
</reference>
<evidence type="ECO:0000256" key="5">
    <source>
        <dbReference type="ARBA" id="ARBA00022824"/>
    </source>
</evidence>
<feature type="signal peptide" evidence="9">
    <location>
        <begin position="1"/>
        <end position="21"/>
    </location>
</feature>
<evidence type="ECO:0000259" key="10">
    <source>
        <dbReference type="PROSITE" id="PS50866"/>
    </source>
</evidence>
<organism evidence="11 12">
    <name type="scientific">Dipodomys ordii</name>
    <name type="common">Ord's kangaroo rat</name>
    <dbReference type="NCBI Taxonomy" id="10020"/>
    <lineage>
        <taxon>Eukaryota</taxon>
        <taxon>Metazoa</taxon>
        <taxon>Chordata</taxon>
        <taxon>Craniata</taxon>
        <taxon>Vertebrata</taxon>
        <taxon>Euteleostomi</taxon>
        <taxon>Mammalia</taxon>
        <taxon>Eutheria</taxon>
        <taxon>Euarchontoglires</taxon>
        <taxon>Glires</taxon>
        <taxon>Rodentia</taxon>
        <taxon>Castorimorpha</taxon>
        <taxon>Heteromyidae</taxon>
        <taxon>Dipodomyinae</taxon>
        <taxon>Dipodomys</taxon>
    </lineage>
</organism>
<dbReference type="Pfam" id="PF01105">
    <property type="entry name" value="EMP24_GP25L"/>
    <property type="match status" value="1"/>
</dbReference>
<sequence>MAPLPLRAGLLVLSLVHYVGSQMTEPRSGSGDQPLLRGGDRHDFAVMIPIGDSECFWQFAHQNGYFYFSYEVQRTLGMSHNRHVTATAHTPQGFLIGTSMDVRGQINFATQETGFYQLCVGNDQNHFGSAQVYLNFGIFYEGPEMDHKQNQRKQLNDTLDAIESTRKVQNNVFHTWRFYNFARMRKMADSFLLQSNYTYVNRWSTVQSLVIILSGLLQLYFLKRLFNVSSTTDAKPRC</sequence>
<dbReference type="PANTHER" id="PTHR22811">
    <property type="entry name" value="TRANSMEMBRANE EMP24 DOMAIN-CONTAINING PROTEIN"/>
    <property type="match status" value="1"/>
</dbReference>
<dbReference type="GeneID" id="105983038"/>
<evidence type="ECO:0000256" key="7">
    <source>
        <dbReference type="ARBA" id="ARBA00023136"/>
    </source>
</evidence>
<dbReference type="RefSeq" id="XP_012868235.1">
    <property type="nucleotide sequence ID" value="XM_013012781.1"/>
</dbReference>
<evidence type="ECO:0000313" key="11">
    <source>
        <dbReference type="Proteomes" id="UP000081671"/>
    </source>
</evidence>
<dbReference type="InterPro" id="IPR015720">
    <property type="entry name" value="Emp24-like"/>
</dbReference>
<dbReference type="SMART" id="SM01190">
    <property type="entry name" value="EMP24_GP25L"/>
    <property type="match status" value="1"/>
</dbReference>
<dbReference type="Proteomes" id="UP000081671">
    <property type="component" value="Unplaced"/>
</dbReference>
<accession>A0A1S3EWE0</accession>